<reference evidence="1" key="1">
    <citation type="submission" date="2019-02" db="EMBL/GenBank/DDBJ databases">
        <authorList>
            <person name="Gruber-Vodicka R. H."/>
            <person name="Seah K. B. B."/>
        </authorList>
    </citation>
    <scope>NUCLEOTIDE SEQUENCE</scope>
    <source>
        <strain evidence="1">BECK_S127</strain>
    </source>
</reference>
<accession>A0A451BSB5</accession>
<dbReference type="AlphaFoldDB" id="A0A451BSB5"/>
<dbReference type="EMBL" id="CAADHB010000251">
    <property type="protein sequence ID" value="VFK81201.1"/>
    <property type="molecule type" value="Genomic_DNA"/>
</dbReference>
<name>A0A451BSB5_9GAMM</name>
<sequence length="58" mass="6884">MALEPIRRLKSLYIMLLATYPYQKLPTDFSEEAEKLTVERNAPRWMKMLVKYGYITTA</sequence>
<organism evidence="1">
    <name type="scientific">Candidatus Kentrum sp. SD</name>
    <dbReference type="NCBI Taxonomy" id="2126332"/>
    <lineage>
        <taxon>Bacteria</taxon>
        <taxon>Pseudomonadati</taxon>
        <taxon>Pseudomonadota</taxon>
        <taxon>Gammaproteobacteria</taxon>
        <taxon>Candidatus Kentrum</taxon>
    </lineage>
</organism>
<gene>
    <name evidence="1" type="ORF">BECKSD772D_GA0070982_12511</name>
</gene>
<evidence type="ECO:0000313" key="1">
    <source>
        <dbReference type="EMBL" id="VFK81201.1"/>
    </source>
</evidence>
<protein>
    <submittedName>
        <fullName evidence="1">Uncharacterized protein</fullName>
    </submittedName>
</protein>
<proteinExistence type="predicted"/>